<proteinExistence type="predicted"/>
<protein>
    <submittedName>
        <fullName evidence="1">Uncharacterized protein</fullName>
    </submittedName>
</protein>
<dbReference type="Pfam" id="PF19991">
    <property type="entry name" value="HMA_2"/>
    <property type="match status" value="1"/>
</dbReference>
<name>A0AAW9QNL8_9CHRO</name>
<dbReference type="Proteomes" id="UP001328733">
    <property type="component" value="Unassembled WGS sequence"/>
</dbReference>
<comment type="caution">
    <text evidence="1">The sequence shown here is derived from an EMBL/GenBank/DDBJ whole genome shotgun (WGS) entry which is preliminary data.</text>
</comment>
<reference evidence="1 2" key="1">
    <citation type="submission" date="2024-01" db="EMBL/GenBank/DDBJ databases">
        <title>Genomic insights into the taxonomy and metabolism of the cyanobacterium Pannus brasiliensis CCIBt3594.</title>
        <authorList>
            <person name="Machado M."/>
            <person name="Botero N.B."/>
            <person name="Andreote A.P.D."/>
            <person name="Feitosa A.M.T."/>
            <person name="Popin R."/>
            <person name="Sivonen K."/>
            <person name="Fiore M.F."/>
        </authorList>
    </citation>
    <scope>NUCLEOTIDE SEQUENCE [LARGE SCALE GENOMIC DNA]</scope>
    <source>
        <strain evidence="1 2">CCIBt3594</strain>
    </source>
</reference>
<dbReference type="AlphaFoldDB" id="A0AAW9QNL8"/>
<sequence>MVSYLSIDRESGKVVRSSLAENQDKSVDSSLITVEYRIIHRLPGRLRLYISRLGWDEDYRRRLTPSLARIPAIEEYRVSTAARSLVVSYDPESTDETEILSLIEKAIESAMRETVPFSLETPRETGFNLTATSAVLALALLVNPLELPVFLAGALVLASSLPLWQRIGESLSRRGEITTDSLDGVWLLLQLLQGNPLAGALALNLTAIGENLRQQKLERLEAELAVLFATEEGTIHWQDDRSSPLAISDGISWKKSLETTESLTKIDSLARSTVLPTLAVSGAIGALTGDPALASAVLPLDIGVTLRGTTPLAIVSALVAAARRGIYIRDGETLEKLSRVDTLVLNLETYRSLNGFPFLDLEILLMIADGQEIPADVRENPSVRVIPDRIALDEFLDSDRIVARLIENAGEWESDRIDVTLAFDNGESVPTADVLIHPRDFRSLENTFSLARHTLSTAGESLAIALVPNLFAVGTGVLFGLDPLLAVSLNGGAAILAELHSARSPSLRKTGFEEITEKGQQ</sequence>
<dbReference type="RefSeq" id="WP_332866866.1">
    <property type="nucleotide sequence ID" value="NZ_JBAFSM010000047.1"/>
</dbReference>
<dbReference type="EMBL" id="JBAFSM010000047">
    <property type="protein sequence ID" value="MEG3439380.1"/>
    <property type="molecule type" value="Genomic_DNA"/>
</dbReference>
<evidence type="ECO:0000313" key="2">
    <source>
        <dbReference type="Proteomes" id="UP001328733"/>
    </source>
</evidence>
<keyword evidence="2" id="KW-1185">Reference proteome</keyword>
<accession>A0AAW9QNL8</accession>
<organism evidence="1 2">
    <name type="scientific">Pannus brasiliensis CCIBt3594</name>
    <dbReference type="NCBI Taxonomy" id="1427578"/>
    <lineage>
        <taxon>Bacteria</taxon>
        <taxon>Bacillati</taxon>
        <taxon>Cyanobacteriota</taxon>
        <taxon>Cyanophyceae</taxon>
        <taxon>Oscillatoriophycideae</taxon>
        <taxon>Chroococcales</taxon>
        <taxon>Microcystaceae</taxon>
        <taxon>Pannus</taxon>
    </lineage>
</organism>
<evidence type="ECO:0000313" key="1">
    <source>
        <dbReference type="EMBL" id="MEG3439380.1"/>
    </source>
</evidence>
<gene>
    <name evidence="1" type="ORF">V0288_19795</name>
</gene>